<dbReference type="InterPro" id="IPR012337">
    <property type="entry name" value="RNaseH-like_sf"/>
</dbReference>
<keyword evidence="1" id="KW-1133">Transmembrane helix</keyword>
<dbReference type="GO" id="GO:0004527">
    <property type="term" value="F:exonuclease activity"/>
    <property type="evidence" value="ECO:0007669"/>
    <property type="project" value="UniProtKB-KW"/>
</dbReference>
<dbReference type="GO" id="GO:0003676">
    <property type="term" value="F:nucleic acid binding"/>
    <property type="evidence" value="ECO:0007669"/>
    <property type="project" value="InterPro"/>
</dbReference>
<dbReference type="EMBL" id="QEAS01000002">
    <property type="protein sequence ID" value="PWG82083.1"/>
    <property type="molecule type" value="Genomic_DNA"/>
</dbReference>
<dbReference type="Pfam" id="PF00929">
    <property type="entry name" value="RNase_T"/>
    <property type="match status" value="1"/>
</dbReference>
<dbReference type="Gene3D" id="3.30.420.10">
    <property type="entry name" value="Ribonuclease H-like superfamily/Ribonuclease H"/>
    <property type="match status" value="1"/>
</dbReference>
<dbReference type="Proteomes" id="UP000245647">
    <property type="component" value="Unassembled WGS sequence"/>
</dbReference>
<keyword evidence="3" id="KW-0378">Hydrolase</keyword>
<feature type="transmembrane region" description="Helical" evidence="1">
    <location>
        <begin position="211"/>
        <end position="231"/>
    </location>
</feature>
<evidence type="ECO:0000256" key="1">
    <source>
        <dbReference type="SAM" id="Phobius"/>
    </source>
</evidence>
<dbReference type="OrthoDB" id="9804290at2"/>
<gene>
    <name evidence="3" type="ORF">DDR33_03440</name>
</gene>
<keyword evidence="4" id="KW-1185">Reference proteome</keyword>
<accession>A0A2U2PKZ7</accession>
<keyword evidence="1" id="KW-0812">Transmembrane</keyword>
<keyword evidence="3" id="KW-0269">Exonuclease</keyword>
<keyword evidence="1" id="KW-0472">Membrane</keyword>
<organism evidence="3 4">
    <name type="scientific">Pararcticibacter amylolyticus</name>
    <dbReference type="NCBI Taxonomy" id="2173175"/>
    <lineage>
        <taxon>Bacteria</taxon>
        <taxon>Pseudomonadati</taxon>
        <taxon>Bacteroidota</taxon>
        <taxon>Sphingobacteriia</taxon>
        <taxon>Sphingobacteriales</taxon>
        <taxon>Sphingobacteriaceae</taxon>
        <taxon>Pararcticibacter</taxon>
    </lineage>
</organism>
<dbReference type="CDD" id="cd06127">
    <property type="entry name" value="DEDDh"/>
    <property type="match status" value="1"/>
</dbReference>
<protein>
    <submittedName>
        <fullName evidence="3">3'-5' exonuclease</fullName>
    </submittedName>
</protein>
<keyword evidence="3" id="KW-0540">Nuclease</keyword>
<comment type="caution">
    <text evidence="3">The sequence shown here is derived from an EMBL/GenBank/DDBJ whole genome shotgun (WGS) entry which is preliminary data.</text>
</comment>
<dbReference type="AlphaFoldDB" id="A0A2U2PKZ7"/>
<evidence type="ECO:0000259" key="2">
    <source>
        <dbReference type="SMART" id="SM00479"/>
    </source>
</evidence>
<dbReference type="SMART" id="SM00479">
    <property type="entry name" value="EXOIII"/>
    <property type="match status" value="1"/>
</dbReference>
<evidence type="ECO:0000313" key="3">
    <source>
        <dbReference type="EMBL" id="PWG82083.1"/>
    </source>
</evidence>
<dbReference type="GO" id="GO:0006259">
    <property type="term" value="P:DNA metabolic process"/>
    <property type="evidence" value="ECO:0007669"/>
    <property type="project" value="UniProtKB-ARBA"/>
</dbReference>
<sequence length="232" mass="26815">MKPYLMFIDTEASGLPKKWNVPYSQHNNWPHIVQLSWIVYTQDGRLVKQEDHYISNHDFKSTESAIRIHGISEEFRKTEGEDRAVVMAKLAADLLQYTPMIVGHFTELDLHLIGADFYRTGIENPALQLPSFCTMLATKQYVRNPQANYLRLGELFSTLFDRKLENQHNALFDAQATADCFFELLRKGEVTDEKIEQQQQEMNKIKAESRYLGYGIPVLLVFLLTVLIVCLL</sequence>
<feature type="domain" description="Exonuclease" evidence="2">
    <location>
        <begin position="4"/>
        <end position="190"/>
    </location>
</feature>
<name>A0A2U2PKZ7_9SPHI</name>
<dbReference type="InterPro" id="IPR036397">
    <property type="entry name" value="RNaseH_sf"/>
</dbReference>
<proteinExistence type="predicted"/>
<dbReference type="InterPro" id="IPR013520">
    <property type="entry name" value="Ribonucl_H"/>
</dbReference>
<evidence type="ECO:0000313" key="4">
    <source>
        <dbReference type="Proteomes" id="UP000245647"/>
    </source>
</evidence>
<reference evidence="3 4" key="1">
    <citation type="submission" date="2018-04" db="EMBL/GenBank/DDBJ databases">
        <title>Pedobacter chongqingensis sp. nov., isolated from a rottenly hemp rope.</title>
        <authorList>
            <person name="Cai Y."/>
        </authorList>
    </citation>
    <scope>NUCLEOTIDE SEQUENCE [LARGE SCALE GENOMIC DNA]</scope>
    <source>
        <strain evidence="3 4">FJ4-8</strain>
    </source>
</reference>
<dbReference type="SUPFAM" id="SSF53098">
    <property type="entry name" value="Ribonuclease H-like"/>
    <property type="match status" value="1"/>
</dbReference>